<protein>
    <submittedName>
        <fullName evidence="4">GEVED domain-containing protein</fullName>
    </submittedName>
</protein>
<keyword evidence="5" id="KW-1185">Reference proteome</keyword>
<dbReference type="NCBIfam" id="TIGR04183">
    <property type="entry name" value="Por_Secre_tail"/>
    <property type="match status" value="1"/>
</dbReference>
<proteinExistence type="predicted"/>
<evidence type="ECO:0000313" key="4">
    <source>
        <dbReference type="EMBL" id="MDO7846714.1"/>
    </source>
</evidence>
<dbReference type="InterPro" id="IPR026444">
    <property type="entry name" value="Secre_tail"/>
</dbReference>
<feature type="domain" description="GEVED" evidence="3">
    <location>
        <begin position="404"/>
        <end position="484"/>
    </location>
</feature>
<feature type="domain" description="GEVED" evidence="3">
    <location>
        <begin position="665"/>
        <end position="743"/>
    </location>
</feature>
<evidence type="ECO:0000259" key="2">
    <source>
        <dbReference type="Pfam" id="PF18962"/>
    </source>
</evidence>
<organism evidence="4 5">
    <name type="scientific">Hymenobacter mellowenesis</name>
    <dbReference type="NCBI Taxonomy" id="3063995"/>
    <lineage>
        <taxon>Bacteria</taxon>
        <taxon>Pseudomonadati</taxon>
        <taxon>Bacteroidota</taxon>
        <taxon>Cytophagia</taxon>
        <taxon>Cytophagales</taxon>
        <taxon>Hymenobacteraceae</taxon>
        <taxon>Hymenobacter</taxon>
    </lineage>
</organism>
<dbReference type="Pfam" id="PF20009">
    <property type="entry name" value="GEVED"/>
    <property type="match status" value="2"/>
</dbReference>
<dbReference type="Proteomes" id="UP001167796">
    <property type="component" value="Unassembled WGS sequence"/>
</dbReference>
<dbReference type="EMBL" id="JAUQSX010000004">
    <property type="protein sequence ID" value="MDO7846714.1"/>
    <property type="molecule type" value="Genomic_DNA"/>
</dbReference>
<evidence type="ECO:0000256" key="1">
    <source>
        <dbReference type="SAM" id="SignalP"/>
    </source>
</evidence>
<feature type="domain" description="Secretion system C-terminal sorting" evidence="2">
    <location>
        <begin position="762"/>
        <end position="827"/>
    </location>
</feature>
<dbReference type="InterPro" id="IPR045474">
    <property type="entry name" value="GEVED"/>
</dbReference>
<dbReference type="Gene3D" id="2.60.40.2700">
    <property type="match status" value="1"/>
</dbReference>
<name>A0ABT9AA71_9BACT</name>
<feature type="chain" id="PRO_5046627690" evidence="1">
    <location>
        <begin position="27"/>
        <end position="833"/>
    </location>
</feature>
<feature type="signal peptide" evidence="1">
    <location>
        <begin position="1"/>
        <end position="26"/>
    </location>
</feature>
<keyword evidence="1" id="KW-0732">Signal</keyword>
<accession>A0ABT9AA71</accession>
<dbReference type="RefSeq" id="WP_305011397.1">
    <property type="nucleotide sequence ID" value="NZ_JAUQSX010000004.1"/>
</dbReference>
<dbReference type="Pfam" id="PF18962">
    <property type="entry name" value="Por_Secre_tail"/>
    <property type="match status" value="1"/>
</dbReference>
<evidence type="ECO:0000313" key="5">
    <source>
        <dbReference type="Proteomes" id="UP001167796"/>
    </source>
</evidence>
<gene>
    <name evidence="4" type="ORF">Q5H92_10125</name>
</gene>
<comment type="caution">
    <text evidence="4">The sequence shown here is derived from an EMBL/GenBank/DDBJ whole genome shotgun (WGS) entry which is preliminary data.</text>
</comment>
<evidence type="ECO:0000259" key="3">
    <source>
        <dbReference type="Pfam" id="PF20009"/>
    </source>
</evidence>
<reference evidence="4" key="1">
    <citation type="submission" date="2023-07" db="EMBL/GenBank/DDBJ databases">
        <authorList>
            <person name="Kim M.K."/>
        </authorList>
    </citation>
    <scope>NUCLEOTIDE SEQUENCE</scope>
    <source>
        <strain evidence="4">M29</strain>
    </source>
</reference>
<sequence>MKLKFTPLLKLALCVLGLGAAPRAQAAYVPVSLTGFTADVVANGTGLSTNSTTVGVDDSNYVFMAQDYNPTGTSFLPNNGLISSAATAGLTYQLAPYTGNNSLRMPATPTGTGTGSGTLTLATPQSAGEVYVLATSGSGASTVNITVTFTDGTTQVFASQTVLDWYGGANYAILGLGRVQRGVENRENNAANPRLYQLLLTLAPANFGKLVQSVGFAKTSTTGVLNIMGITINSVCSGTPAAGVPTASTASACTNNSFTLNLTGASSGSGVSYQWQSSPAGANTFTNISGATTVPYTVASQTAATDYRVVVTCSGSNLSSTSPLVNVPQNSFLNCYCTPTGGNCTNEWIRGVTLASLGNTGTTCSPGGYTSYTANTALTTTLSQGTTYPVTLDLRVNAASSAAGIWIDYDHSGTFEASEYTLIGTGPATGFAALNLSLTANVTIPATALTGPTRLRVRSNNGGVVGNQACFNNYFGEVEDYVVTIVAPVACAGTPTGGTATASTTAVCPATAFTLRASGYSTGATGLSYQWQSSPAGANTFTNISGATTVPFTVASLAAATDYRLQITCAASSATAVSAPVSVTVAPFTQCYCTPTYVSGGNTDIIRSVSIGSFSNNTGALGNVAPYYQDYSTQQPATLAIPQLFIGYPNPVTLTFGAENFQYSAIWVDFNRNGIFEASEYFTSGTNAGSNGSASILVTVPGTALFGQTKMRIRGGDDLLPLATQACGASQSDYGEAEDYFVNLSVITATRPGQQEVALSAFPNPATNALTVTVAATSPHAQISLTDLTGRVLQTQSITSQTARFDLSRLAAGIYLVRYQDEHCSSTIKVSKQ</sequence>